<reference evidence="1" key="1">
    <citation type="journal article" date="2020" name="mSystems">
        <title>Genome- and Community-Level Interaction Insights into Carbon Utilization and Element Cycling Functions of Hydrothermarchaeota in Hydrothermal Sediment.</title>
        <authorList>
            <person name="Zhou Z."/>
            <person name="Liu Y."/>
            <person name="Xu W."/>
            <person name="Pan J."/>
            <person name="Luo Z.H."/>
            <person name="Li M."/>
        </authorList>
    </citation>
    <scope>NUCLEOTIDE SEQUENCE [LARGE SCALE GENOMIC DNA]</scope>
    <source>
        <strain evidence="1">SpSt-374</strain>
    </source>
</reference>
<gene>
    <name evidence="1" type="ORF">ENR15_17010</name>
</gene>
<comment type="caution">
    <text evidence="1">The sequence shown here is derived from an EMBL/GenBank/DDBJ whole genome shotgun (WGS) entry which is preliminary data.</text>
</comment>
<organism evidence="1">
    <name type="scientific">Planktothricoides sp. SpSt-374</name>
    <dbReference type="NCBI Taxonomy" id="2282167"/>
    <lineage>
        <taxon>Bacteria</taxon>
        <taxon>Bacillati</taxon>
        <taxon>Cyanobacteriota</taxon>
        <taxon>Cyanophyceae</taxon>
        <taxon>Oscillatoriophycideae</taxon>
        <taxon>Oscillatoriales</taxon>
        <taxon>Oscillatoriaceae</taxon>
        <taxon>Planktothricoides</taxon>
    </lineage>
</organism>
<accession>A0A7C3ZY46</accession>
<name>A0A7C3ZY46_9CYAN</name>
<dbReference type="AlphaFoldDB" id="A0A7C3ZY46"/>
<sequence length="109" mass="12716">MLQAKSNFNRTEAEYRFIETLTFSNFDEIVAMLDKSLTEDWMAMPVWARNLAFRLACLQAPKNHEIRRRAAADLRCFGPDWDGEAEQLEREAYHLEAMLSNGVKQEKAF</sequence>
<proteinExistence type="predicted"/>
<evidence type="ECO:0000313" key="1">
    <source>
        <dbReference type="EMBL" id="HGG02288.1"/>
    </source>
</evidence>
<dbReference type="EMBL" id="DSPX01000172">
    <property type="protein sequence ID" value="HGG02288.1"/>
    <property type="molecule type" value="Genomic_DNA"/>
</dbReference>
<protein>
    <submittedName>
        <fullName evidence="1">Uncharacterized protein</fullName>
    </submittedName>
</protein>